<dbReference type="InterPro" id="IPR026985">
    <property type="entry name" value="FAAP24"/>
</dbReference>
<evidence type="ECO:0000256" key="9">
    <source>
        <dbReference type="ARBA" id="ARBA00076287"/>
    </source>
</evidence>
<dbReference type="PANTHER" id="PTHR31786:SF2">
    <property type="entry name" value="FANCONI ANEMIA CORE COMPLEX-ASSOCIATED PROTEIN 24"/>
    <property type="match status" value="1"/>
</dbReference>
<feature type="domain" description="Fanconi anemia core complex-associated protein 24 pseudonuclease" evidence="11">
    <location>
        <begin position="13"/>
        <end position="136"/>
    </location>
</feature>
<dbReference type="GO" id="GO:0036297">
    <property type="term" value="P:interstrand cross-link repair"/>
    <property type="evidence" value="ECO:0007669"/>
    <property type="project" value="InterPro"/>
</dbReference>
<evidence type="ECO:0000313" key="12">
    <source>
        <dbReference type="Ensembl" id="ENSVURP00010000179.1"/>
    </source>
</evidence>
<evidence type="ECO:0000259" key="10">
    <source>
        <dbReference type="Pfam" id="PF12826"/>
    </source>
</evidence>
<proteinExistence type="predicted"/>
<evidence type="ECO:0000313" key="14">
    <source>
        <dbReference type="Proteomes" id="UP000314987"/>
    </source>
</evidence>
<evidence type="ECO:0000259" key="11">
    <source>
        <dbReference type="Pfam" id="PF17949"/>
    </source>
</evidence>
<keyword evidence="2" id="KW-0227">DNA damage</keyword>
<keyword evidence="3" id="KW-0238">DNA-binding</keyword>
<evidence type="ECO:0000256" key="7">
    <source>
        <dbReference type="ARBA" id="ARBA00061759"/>
    </source>
</evidence>
<dbReference type="Pfam" id="PF17949">
    <property type="entry name" value="PND"/>
    <property type="match status" value="1"/>
</dbReference>
<dbReference type="Ensembl" id="ENSVURT00010016335.1">
    <property type="protein sequence ID" value="ENSVURP00010014349.1"/>
    <property type="gene ID" value="ENSVURG00010011034.1"/>
</dbReference>
<dbReference type="FunFam" id="1.10.150.20:FF:000046">
    <property type="entry name" value="Fanconi anemia core complex-associated protein 24"/>
    <property type="match status" value="1"/>
</dbReference>
<comment type="function">
    <text evidence="6">Plays a role in DNA repair through recruitment of the FA core complex to damaged DNA. Regulates FANCD2 monoubiquitination upon DNA damage. Induces chromosomal instability as well as hypersensitivity to DNA cross-linking agents, when repressed. Targets FANCM/FAAP24 complex to the DNA, preferentially to single strand DNA.</text>
</comment>
<dbReference type="GO" id="GO:0003682">
    <property type="term" value="F:chromatin binding"/>
    <property type="evidence" value="ECO:0007669"/>
    <property type="project" value="TreeGrafter"/>
</dbReference>
<keyword evidence="4" id="KW-0234">DNA repair</keyword>
<dbReference type="GeneID" id="114047313"/>
<evidence type="ECO:0000256" key="3">
    <source>
        <dbReference type="ARBA" id="ARBA00023125"/>
    </source>
</evidence>
<dbReference type="GeneTree" id="ENSGT00390000009456"/>
<evidence type="ECO:0000256" key="2">
    <source>
        <dbReference type="ARBA" id="ARBA00022763"/>
    </source>
</evidence>
<dbReference type="AlphaFoldDB" id="A0A4X2KQ90"/>
<dbReference type="InterPro" id="IPR041663">
    <property type="entry name" value="DisA/LigA_HHH"/>
</dbReference>
<dbReference type="FunFam" id="3.40.50.10130:FF:000006">
    <property type="entry name" value="Fanconi anemia core complex-associated protein 24"/>
    <property type="match status" value="1"/>
</dbReference>
<dbReference type="CDD" id="cd20076">
    <property type="entry name" value="XPF_nuclease_FAAP24"/>
    <property type="match status" value="1"/>
</dbReference>
<dbReference type="Ensembl" id="ENSVURT00010000206.1">
    <property type="protein sequence ID" value="ENSVURP00010000179.1"/>
    <property type="gene ID" value="ENSVURG00010000178.1"/>
</dbReference>
<evidence type="ECO:0000313" key="13">
    <source>
        <dbReference type="Ensembl" id="ENSVURP00010014349.1"/>
    </source>
</evidence>
<protein>
    <recommendedName>
        <fullName evidence="8">Fanconi anemia core complex-associated protein 24</fullName>
    </recommendedName>
    <alternativeName>
        <fullName evidence="9">Fanconi anemia-associated protein of 24 kDa</fullName>
    </alternativeName>
</protein>
<dbReference type="Pfam" id="PF12826">
    <property type="entry name" value="HHH_2"/>
    <property type="match status" value="1"/>
</dbReference>
<evidence type="ECO:0000256" key="6">
    <source>
        <dbReference type="ARBA" id="ARBA00059644"/>
    </source>
</evidence>
<evidence type="ECO:0000256" key="8">
    <source>
        <dbReference type="ARBA" id="ARBA00069366"/>
    </source>
</evidence>
<dbReference type="Gene3D" id="1.10.150.20">
    <property type="entry name" value="5' to 3' exonuclease, C-terminal subdomain"/>
    <property type="match status" value="1"/>
</dbReference>
<dbReference type="Proteomes" id="UP000314987">
    <property type="component" value="Unassembled WGS sequence"/>
</dbReference>
<dbReference type="GO" id="GO:0003677">
    <property type="term" value="F:DNA binding"/>
    <property type="evidence" value="ECO:0007669"/>
    <property type="project" value="UniProtKB-KW"/>
</dbReference>
<keyword evidence="5" id="KW-0539">Nucleus</keyword>
<evidence type="ECO:0000256" key="5">
    <source>
        <dbReference type="ARBA" id="ARBA00023242"/>
    </source>
</evidence>
<organism evidence="13 14">
    <name type="scientific">Vombatus ursinus</name>
    <name type="common">Common wombat</name>
    <dbReference type="NCBI Taxonomy" id="29139"/>
    <lineage>
        <taxon>Eukaryota</taxon>
        <taxon>Metazoa</taxon>
        <taxon>Chordata</taxon>
        <taxon>Craniata</taxon>
        <taxon>Vertebrata</taxon>
        <taxon>Euteleostomi</taxon>
        <taxon>Mammalia</taxon>
        <taxon>Metatheria</taxon>
        <taxon>Diprotodontia</taxon>
        <taxon>Vombatidae</taxon>
        <taxon>Vombatus</taxon>
    </lineage>
</organism>
<comment type="subcellular location">
    <subcellularLocation>
        <location evidence="1">Nucleus</location>
    </subcellularLocation>
</comment>
<dbReference type="InterPro" id="IPR010994">
    <property type="entry name" value="RuvA_2-like"/>
</dbReference>
<evidence type="ECO:0000256" key="1">
    <source>
        <dbReference type="ARBA" id="ARBA00004123"/>
    </source>
</evidence>
<dbReference type="PANTHER" id="PTHR31786">
    <property type="entry name" value="FANCONI ANEMIA CORE COMPLEX-ASSOCIATED PROTEIN 24"/>
    <property type="match status" value="1"/>
</dbReference>
<dbReference type="InterPro" id="IPR040646">
    <property type="entry name" value="PND"/>
</dbReference>
<dbReference type="RefSeq" id="XP_027723884.1">
    <property type="nucleotide sequence ID" value="XM_027868083.1"/>
</dbReference>
<dbReference type="Gene3D" id="3.40.50.10130">
    <property type="match status" value="1"/>
</dbReference>
<evidence type="ECO:0000256" key="4">
    <source>
        <dbReference type="ARBA" id="ARBA00023204"/>
    </source>
</evidence>
<reference evidence="13" key="2">
    <citation type="submission" date="2025-05" db="UniProtKB">
        <authorList>
            <consortium name="Ensembl"/>
        </authorList>
    </citation>
    <scope>IDENTIFICATION</scope>
</reference>
<dbReference type="SUPFAM" id="SSF47781">
    <property type="entry name" value="RuvA domain 2-like"/>
    <property type="match status" value="1"/>
</dbReference>
<name>A0A4X2KQ90_VOMUR</name>
<dbReference type="OrthoDB" id="5975714at2759"/>
<dbReference type="GO" id="GO:0043240">
    <property type="term" value="C:Fanconi anaemia nuclear complex"/>
    <property type="evidence" value="ECO:0007669"/>
    <property type="project" value="InterPro"/>
</dbReference>
<dbReference type="OMA" id="GPVHVPF"/>
<reference evidence="14" key="1">
    <citation type="submission" date="2018-12" db="EMBL/GenBank/DDBJ databases">
        <authorList>
            <person name="Yazar S."/>
        </authorList>
    </citation>
    <scope>NUCLEOTIDE SEQUENCE [LARGE SCALE GENOMIC DNA]</scope>
</reference>
<feature type="domain" description="DisA/LigA helix-hairpin-helix motif" evidence="10">
    <location>
        <begin position="167"/>
        <end position="214"/>
    </location>
</feature>
<dbReference type="STRING" id="29139.ENSVURP00010000179"/>
<sequence>MEKEATFSSTGLIHVPFGHVVGCEKWRGSHLAQGMQGKIKLIFEEDLTLVDFHLSNRFCILYITEADLVAGNGYKKRIVRLRNASNLHGIVIVEKTQISEQYFTAVQKFVVLELGMALLPVSSQMEASQLIIQLVHEQTKERNRNPFLRKKSCQLSESSVLQTVQQIPGVGKVTALLLLQEFASIQKLCNASIQELEQVVGHMLAEKMHTFFTQTR</sequence>
<gene>
    <name evidence="13" type="primary">LOC114047313</name>
    <name evidence="12" type="synonym">LOC114047311</name>
</gene>
<comment type="subunit">
    <text evidence="7">Belongs to the multisubunit FA complex composed of FANCA, FANCB, FANCC, FANCE, FANCF, FANCG, FANCL/PHF9, FANCM and FAAP24. Interacts with FANCM.</text>
</comment>
<accession>A0A4X2KQ90</accession>
<keyword evidence="14" id="KW-1185">Reference proteome</keyword>